<proteinExistence type="predicted"/>
<dbReference type="InterPro" id="IPR028098">
    <property type="entry name" value="Glyco_trans_4-like_N"/>
</dbReference>
<evidence type="ECO:0000256" key="1">
    <source>
        <dbReference type="ARBA" id="ARBA00022676"/>
    </source>
</evidence>
<protein>
    <submittedName>
        <fullName evidence="5">Glycosyl transferase family 1</fullName>
    </submittedName>
</protein>
<dbReference type="Pfam" id="PF13439">
    <property type="entry name" value="Glyco_transf_4"/>
    <property type="match status" value="1"/>
</dbReference>
<dbReference type="EMBL" id="AP026800">
    <property type="protein sequence ID" value="BDR54290.1"/>
    <property type="molecule type" value="Genomic_DNA"/>
</dbReference>
<evidence type="ECO:0000313" key="6">
    <source>
        <dbReference type="Proteomes" id="UP001321748"/>
    </source>
</evidence>
<dbReference type="Gene3D" id="3.40.50.2000">
    <property type="entry name" value="Glycogen Phosphorylase B"/>
    <property type="match status" value="2"/>
</dbReference>
<keyword evidence="1" id="KW-0328">Glycosyltransferase</keyword>
<accession>A0ABM8BBK9</accession>
<gene>
    <name evidence="5" type="primary">rfaG</name>
    <name evidence="5" type="ORF">KIMH_04010</name>
</gene>
<keyword evidence="2 5" id="KW-0808">Transferase</keyword>
<dbReference type="InterPro" id="IPR001296">
    <property type="entry name" value="Glyco_trans_1"/>
</dbReference>
<keyword evidence="6" id="KW-1185">Reference proteome</keyword>
<dbReference type="SUPFAM" id="SSF53756">
    <property type="entry name" value="UDP-Glycosyltransferase/glycogen phosphorylase"/>
    <property type="match status" value="1"/>
</dbReference>
<dbReference type="Pfam" id="PF00534">
    <property type="entry name" value="Glycos_transf_1"/>
    <property type="match status" value="1"/>
</dbReference>
<dbReference type="Proteomes" id="UP001321748">
    <property type="component" value="Chromosome"/>
</dbReference>
<dbReference type="PANTHER" id="PTHR45947">
    <property type="entry name" value="SULFOQUINOVOSYL TRANSFERASE SQD2"/>
    <property type="match status" value="1"/>
</dbReference>
<organism evidence="5 6">
    <name type="scientific">Bombiscardovia apis</name>
    <dbReference type="NCBI Taxonomy" id="2932182"/>
    <lineage>
        <taxon>Bacteria</taxon>
        <taxon>Bacillati</taxon>
        <taxon>Actinomycetota</taxon>
        <taxon>Actinomycetes</taxon>
        <taxon>Bifidobacteriales</taxon>
        <taxon>Bifidobacteriaceae</taxon>
        <taxon>Bombiscardovia</taxon>
    </lineage>
</organism>
<feature type="domain" description="Glycosyltransferase subfamily 4-like N-terminal" evidence="4">
    <location>
        <begin position="18"/>
        <end position="170"/>
    </location>
</feature>
<name>A0ABM8BBK9_9BIFI</name>
<sequence>MPRGPIPVAMVVDNLGRNGIAAYVLNTCSQLDHKQIAPFIVVGGGVDSANAAQAKAMGIPIIALPNRKRHPVAYLHKLSQILRAQRPQIVHVHGNSRTMALELSVAKRCHCSARIAHSHNSTCDHKLLHRLLKPVFVRSYTHGLACGSKAGRWLFEDRPFAIAPNGIDVAHFLFDGQTRECTRAELGLEGKFVIGHVGGLNTQKNQAFLIASFEQVAQRDSQAVLLLVGAGPLEAELKRQVASSPFISRILFYGPSEDPSKLYQAMDMFALPSLFEGLPISLLEAQSAGLPCLVANNIDSDVVLTNQVTALPLEAGTQAWAQEIARIRQSAQTHSRSQQQAQELRSIDTTHTARVLLNQYQSFLSLPSES</sequence>
<dbReference type="PANTHER" id="PTHR45947:SF3">
    <property type="entry name" value="SULFOQUINOVOSYL TRANSFERASE SQD2"/>
    <property type="match status" value="1"/>
</dbReference>
<dbReference type="InterPro" id="IPR050194">
    <property type="entry name" value="Glycosyltransferase_grp1"/>
</dbReference>
<reference evidence="5 6" key="1">
    <citation type="journal article" date="2023" name="Microbiol. Spectr.">
        <title>Symbiosis of Carpenter Bees with Uncharacterized Lactic Acid Bacteria Showing NAD Auxotrophy.</title>
        <authorList>
            <person name="Kawasaki S."/>
            <person name="Ozawa K."/>
            <person name="Mori T."/>
            <person name="Yamamoto A."/>
            <person name="Ito M."/>
            <person name="Ohkuma M."/>
            <person name="Sakamoto M."/>
            <person name="Matsutani M."/>
        </authorList>
    </citation>
    <scope>NUCLEOTIDE SEQUENCE [LARGE SCALE GENOMIC DNA]</scope>
    <source>
        <strain evidence="5 6">KimH</strain>
    </source>
</reference>
<evidence type="ECO:0000259" key="4">
    <source>
        <dbReference type="Pfam" id="PF13439"/>
    </source>
</evidence>
<feature type="domain" description="Glycosyl transferase family 1" evidence="3">
    <location>
        <begin position="183"/>
        <end position="342"/>
    </location>
</feature>
<evidence type="ECO:0000313" key="5">
    <source>
        <dbReference type="EMBL" id="BDR54290.1"/>
    </source>
</evidence>
<evidence type="ECO:0000256" key="2">
    <source>
        <dbReference type="ARBA" id="ARBA00022679"/>
    </source>
</evidence>
<dbReference type="GO" id="GO:0016740">
    <property type="term" value="F:transferase activity"/>
    <property type="evidence" value="ECO:0007669"/>
    <property type="project" value="UniProtKB-KW"/>
</dbReference>
<evidence type="ECO:0000259" key="3">
    <source>
        <dbReference type="Pfam" id="PF00534"/>
    </source>
</evidence>